<dbReference type="Proteomes" id="UP000681967">
    <property type="component" value="Unassembled WGS sequence"/>
</dbReference>
<dbReference type="EMBL" id="CAJNOV010016666">
    <property type="protein sequence ID" value="CAF1594484.1"/>
    <property type="molecule type" value="Genomic_DNA"/>
</dbReference>
<evidence type="ECO:0000313" key="2">
    <source>
        <dbReference type="EMBL" id="CAF1594484.1"/>
    </source>
</evidence>
<dbReference type="PANTHER" id="PTHR46580:SF4">
    <property type="entry name" value="ATP_GTP-BINDING PROTEIN"/>
    <property type="match status" value="1"/>
</dbReference>
<dbReference type="Proteomes" id="UP000663855">
    <property type="component" value="Unassembled WGS sequence"/>
</dbReference>
<dbReference type="Gene3D" id="2.130.10.130">
    <property type="entry name" value="Integrin alpha, N-terminal"/>
    <property type="match status" value="2"/>
</dbReference>
<proteinExistence type="predicted"/>
<evidence type="ECO:0000256" key="1">
    <source>
        <dbReference type="ARBA" id="ARBA00022729"/>
    </source>
</evidence>
<comment type="caution">
    <text evidence="2">The sequence shown here is derived from an EMBL/GenBank/DDBJ whole genome shotgun (WGS) entry which is preliminary data.</text>
</comment>
<evidence type="ECO:0000313" key="4">
    <source>
        <dbReference type="Proteomes" id="UP000663855"/>
    </source>
</evidence>
<name>A0A816A887_9BILA</name>
<dbReference type="SUPFAM" id="SSF69318">
    <property type="entry name" value="Integrin alpha N-terminal domain"/>
    <property type="match status" value="1"/>
</dbReference>
<dbReference type="EMBL" id="CAJOBH010032781">
    <property type="protein sequence ID" value="CAF4286372.1"/>
    <property type="molecule type" value="Genomic_DNA"/>
</dbReference>
<dbReference type="PANTHER" id="PTHR46580">
    <property type="entry name" value="SENSOR KINASE-RELATED"/>
    <property type="match status" value="1"/>
</dbReference>
<dbReference type="Pfam" id="PF13517">
    <property type="entry name" value="FG-GAP_3"/>
    <property type="match status" value="2"/>
</dbReference>
<dbReference type="InterPro" id="IPR028994">
    <property type="entry name" value="Integrin_alpha_N"/>
</dbReference>
<keyword evidence="1" id="KW-0732">Signal</keyword>
<reference evidence="2" key="1">
    <citation type="submission" date="2021-02" db="EMBL/GenBank/DDBJ databases">
        <authorList>
            <person name="Nowell W R."/>
        </authorList>
    </citation>
    <scope>NUCLEOTIDE SEQUENCE</scope>
</reference>
<sequence>MAYSTGSYPQSVAVGDFNNDTLLDIVVANFVSCTVSVMLGYHNLAFQNQMTLITGNGSRPRSLAIGNLNNDGKIDIVVANSGTNTVGTFLGQGNYLFTNQTTVSTGSDLISIAVGDFSQDNILDLVVANRGDNNVGVFLGYGNGIFVNQKTFTTESESQPNAVAVGDFNNDMLLDIIVANYGINKVGLLLEHGNGLFVDIKMFSIGYGALPFSVSVGDFNNDRKLDFAVSNEGTDNLKIFLQTC</sequence>
<dbReference type="InterPro" id="IPR013517">
    <property type="entry name" value="FG-GAP"/>
</dbReference>
<dbReference type="AlphaFoldDB" id="A0A816A887"/>
<organism evidence="2 4">
    <name type="scientific">Rotaria magnacalcarata</name>
    <dbReference type="NCBI Taxonomy" id="392030"/>
    <lineage>
        <taxon>Eukaryota</taxon>
        <taxon>Metazoa</taxon>
        <taxon>Spiralia</taxon>
        <taxon>Gnathifera</taxon>
        <taxon>Rotifera</taxon>
        <taxon>Eurotatoria</taxon>
        <taxon>Bdelloidea</taxon>
        <taxon>Philodinida</taxon>
        <taxon>Philodinidae</taxon>
        <taxon>Rotaria</taxon>
    </lineage>
</organism>
<protein>
    <submittedName>
        <fullName evidence="2">Uncharacterized protein</fullName>
    </submittedName>
</protein>
<accession>A0A816A887</accession>
<gene>
    <name evidence="3" type="ORF">BYL167_LOCUS26902</name>
    <name evidence="2" type="ORF">CJN711_LOCUS34418</name>
</gene>
<evidence type="ECO:0000313" key="3">
    <source>
        <dbReference type="EMBL" id="CAF4286372.1"/>
    </source>
</evidence>